<accession>A0A1B3Z5Y3</accession>
<dbReference type="Proteomes" id="UP000094256">
    <property type="component" value="Chromosome"/>
</dbReference>
<proteinExistence type="predicted"/>
<feature type="transmembrane region" description="Helical" evidence="1">
    <location>
        <begin position="345"/>
        <end position="366"/>
    </location>
</feature>
<sequence>MTVPSNTPARARRIVSSPVRGLGNLSHFCALLLAVLALVAPARADDIGATARGVVRVVTIAMVDGEVVGFGHGSGFAIAPNRIVTNAHVVELAKRYPDNVVVGVVPSEGSKSYEGKVIALDATRDLAIIDVPGARLPPVAVYSGPIEEGSAVTALGYPGNVDLATAQSATDYIHPLTPIRTGGVFSGRRIMTGVQVLLHTAGIARGNSGGPLLDPCGRVLGVNSAITHSEEGDTSFGFAIADSELTAFLAAAKQPYSAVGLPCTSLADTLKRDSDADAQASAQADAAKRDAAAKAAAAHEAALAKARADVENNREDVMALAAVLLVLGALGVGGAGLLELRGERRWAIGAGAGGLLLMVAAAIVFFNRPTGDPVLPPETVTTATPTPVAADTATGKLVCSVVPERSRIVSSSTDDVHLDWGQDGCMNGRTQYAEDGTRWDRFLVPNEEQTASLLQFDPATKTYTALRYFLGADQMDALRKIRSQIPLKACSADPAARAALATQQGAIRAALPAYPNEKIVYRCTADTTP</sequence>
<dbReference type="SUPFAM" id="SSF50494">
    <property type="entry name" value="Trypsin-like serine proteases"/>
    <property type="match status" value="1"/>
</dbReference>
<keyword evidence="4" id="KW-1185">Reference proteome</keyword>
<name>A0A1B3Z5Y3_9SPHN</name>
<dbReference type="InterPro" id="IPR043504">
    <property type="entry name" value="Peptidase_S1_PA_chymotrypsin"/>
</dbReference>
<keyword evidence="1" id="KW-0812">Transmembrane</keyword>
<dbReference type="RefSeq" id="WP_069203420.1">
    <property type="nucleotide sequence ID" value="NZ_CP014168.1"/>
</dbReference>
<dbReference type="EMBL" id="CP014168">
    <property type="protein sequence ID" value="AOH82835.1"/>
    <property type="molecule type" value="Genomic_DNA"/>
</dbReference>
<keyword evidence="1" id="KW-1133">Transmembrane helix</keyword>
<feature type="transmembrane region" description="Helical" evidence="1">
    <location>
        <begin position="317"/>
        <end position="338"/>
    </location>
</feature>
<evidence type="ECO:0000259" key="2">
    <source>
        <dbReference type="PROSITE" id="PS50835"/>
    </source>
</evidence>
<dbReference type="OrthoDB" id="9766361at2"/>
<dbReference type="PRINTS" id="PR00834">
    <property type="entry name" value="PROTEASES2C"/>
</dbReference>
<feature type="domain" description="Ig-like" evidence="2">
    <location>
        <begin position="377"/>
        <end position="529"/>
    </location>
</feature>
<reference evidence="3 4" key="1">
    <citation type="submission" date="2016-01" db="EMBL/GenBank/DDBJ databases">
        <title>Complete genome and mega plasmid sequence of Sphingomonas panacis DCY99 elicits systemic resistance in rice to Xanthomonas oryzae.</title>
        <authorList>
            <person name="Kim Y.J."/>
            <person name="Yang D.C."/>
            <person name="Sing P."/>
        </authorList>
    </citation>
    <scope>NUCLEOTIDE SEQUENCE [LARGE SCALE GENOMIC DNA]</scope>
    <source>
        <strain evidence="3 4">DCY99</strain>
    </source>
</reference>
<dbReference type="PROSITE" id="PS50835">
    <property type="entry name" value="IG_LIKE"/>
    <property type="match status" value="1"/>
</dbReference>
<dbReference type="Pfam" id="PF13365">
    <property type="entry name" value="Trypsin_2"/>
    <property type="match status" value="1"/>
</dbReference>
<dbReference type="InterPro" id="IPR009003">
    <property type="entry name" value="Peptidase_S1_PA"/>
</dbReference>
<evidence type="ECO:0000313" key="4">
    <source>
        <dbReference type="Proteomes" id="UP000094256"/>
    </source>
</evidence>
<dbReference type="PANTHER" id="PTHR43019">
    <property type="entry name" value="SERINE ENDOPROTEASE DEGS"/>
    <property type="match status" value="1"/>
</dbReference>
<dbReference type="InterPro" id="IPR007110">
    <property type="entry name" value="Ig-like_dom"/>
</dbReference>
<dbReference type="InterPro" id="IPR001940">
    <property type="entry name" value="Peptidase_S1C"/>
</dbReference>
<evidence type="ECO:0000256" key="1">
    <source>
        <dbReference type="SAM" id="Phobius"/>
    </source>
</evidence>
<dbReference type="PANTHER" id="PTHR43019:SF23">
    <property type="entry name" value="PROTEASE DO-LIKE 5, CHLOROPLASTIC"/>
    <property type="match status" value="1"/>
</dbReference>
<protein>
    <submittedName>
        <fullName evidence="3">Trypsin</fullName>
    </submittedName>
</protein>
<dbReference type="GO" id="GO:0004252">
    <property type="term" value="F:serine-type endopeptidase activity"/>
    <property type="evidence" value="ECO:0007669"/>
    <property type="project" value="InterPro"/>
</dbReference>
<dbReference type="KEGG" id="span:AWL63_01415"/>
<evidence type="ECO:0000313" key="3">
    <source>
        <dbReference type="EMBL" id="AOH82835.1"/>
    </source>
</evidence>
<keyword evidence="1" id="KW-0472">Membrane</keyword>
<dbReference type="AlphaFoldDB" id="A0A1B3Z5Y3"/>
<dbReference type="Gene3D" id="2.40.10.10">
    <property type="entry name" value="Trypsin-like serine proteases"/>
    <property type="match status" value="2"/>
</dbReference>
<dbReference type="STRING" id="1560345.AWL63_01415"/>
<gene>
    <name evidence="3" type="ORF">AWL63_01415</name>
</gene>
<organism evidence="3 4">
    <name type="scientific">Sphingomonas panacis</name>
    <dbReference type="NCBI Taxonomy" id="1560345"/>
    <lineage>
        <taxon>Bacteria</taxon>
        <taxon>Pseudomonadati</taxon>
        <taxon>Pseudomonadota</taxon>
        <taxon>Alphaproteobacteria</taxon>
        <taxon>Sphingomonadales</taxon>
        <taxon>Sphingomonadaceae</taxon>
        <taxon>Sphingomonas</taxon>
    </lineage>
</organism>
<dbReference type="GO" id="GO:0006508">
    <property type="term" value="P:proteolysis"/>
    <property type="evidence" value="ECO:0007669"/>
    <property type="project" value="InterPro"/>
</dbReference>